<name>A0A8C3HQ32_CHRPI</name>
<feature type="signal peptide" evidence="6">
    <location>
        <begin position="1"/>
        <end position="20"/>
    </location>
</feature>
<comment type="similarity">
    <text evidence="2">Belongs to the cathelicidin family.</text>
</comment>
<evidence type="ECO:0000313" key="7">
    <source>
        <dbReference type="Ensembl" id="ENSCPBP00000021377.1"/>
    </source>
</evidence>
<accession>A0A8C3HQ32</accession>
<dbReference type="GO" id="GO:0004869">
    <property type="term" value="F:cysteine-type endopeptidase inhibitor activity"/>
    <property type="evidence" value="ECO:0007669"/>
    <property type="project" value="InterPro"/>
</dbReference>
<dbReference type="PANTHER" id="PTHR10206:SF0">
    <property type="entry name" value="CATHELICIDIN B1-RELATED"/>
    <property type="match status" value="1"/>
</dbReference>
<dbReference type="InterPro" id="IPR000010">
    <property type="entry name" value="Cystatin_dom"/>
</dbReference>
<feature type="compositionally biased region" description="Basic residues" evidence="5">
    <location>
        <begin position="132"/>
        <end position="142"/>
    </location>
</feature>
<protein>
    <submittedName>
        <fullName evidence="7">Uncharacterized protein</fullName>
    </submittedName>
</protein>
<dbReference type="KEGG" id="cpic:101951429"/>
<keyword evidence="4" id="KW-1015">Disulfide bond</keyword>
<proteinExistence type="inferred from homology"/>
<evidence type="ECO:0000256" key="4">
    <source>
        <dbReference type="ARBA" id="ARBA00023157"/>
    </source>
</evidence>
<evidence type="ECO:0000256" key="3">
    <source>
        <dbReference type="ARBA" id="ARBA00022525"/>
    </source>
</evidence>
<dbReference type="GO" id="GO:0006952">
    <property type="term" value="P:defense response"/>
    <property type="evidence" value="ECO:0007669"/>
    <property type="project" value="InterPro"/>
</dbReference>
<dbReference type="OrthoDB" id="9930485at2759"/>
<dbReference type="GeneTree" id="ENSGT00950000185398"/>
<comment type="subcellular location">
    <subcellularLocation>
        <location evidence="1">Secreted</location>
    </subcellularLocation>
</comment>
<dbReference type="SUPFAM" id="SSF54403">
    <property type="entry name" value="Cystatin/monellin"/>
    <property type="match status" value="1"/>
</dbReference>
<dbReference type="OMA" id="MQDSPLT"/>
<feature type="region of interest" description="Disordered" evidence="5">
    <location>
        <begin position="126"/>
        <end position="149"/>
    </location>
</feature>
<gene>
    <name evidence="7" type="primary">LOC101951429</name>
</gene>
<evidence type="ECO:0000256" key="6">
    <source>
        <dbReference type="SAM" id="SignalP"/>
    </source>
</evidence>
<feature type="chain" id="PRO_5043994746" evidence="6">
    <location>
        <begin position="21"/>
        <end position="175"/>
    </location>
</feature>
<dbReference type="PANTHER" id="PTHR10206">
    <property type="entry name" value="CATHELICIDIN"/>
    <property type="match status" value="1"/>
</dbReference>
<keyword evidence="3" id="KW-0964">Secreted</keyword>
<organism evidence="7 8">
    <name type="scientific">Chrysemys picta bellii</name>
    <name type="common">Western painted turtle</name>
    <name type="synonym">Emys bellii</name>
    <dbReference type="NCBI Taxonomy" id="8478"/>
    <lineage>
        <taxon>Eukaryota</taxon>
        <taxon>Metazoa</taxon>
        <taxon>Chordata</taxon>
        <taxon>Craniata</taxon>
        <taxon>Vertebrata</taxon>
        <taxon>Euteleostomi</taxon>
        <taxon>Archelosauria</taxon>
        <taxon>Testudinata</taxon>
        <taxon>Testudines</taxon>
        <taxon>Cryptodira</taxon>
        <taxon>Durocryptodira</taxon>
        <taxon>Testudinoidea</taxon>
        <taxon>Emydidae</taxon>
        <taxon>Chrysemys</taxon>
    </lineage>
</organism>
<reference evidence="7" key="1">
    <citation type="submission" date="2025-08" db="UniProtKB">
        <authorList>
            <consortium name="Ensembl"/>
        </authorList>
    </citation>
    <scope>IDENTIFICATION</scope>
</reference>
<evidence type="ECO:0000256" key="1">
    <source>
        <dbReference type="ARBA" id="ARBA00004613"/>
    </source>
</evidence>
<dbReference type="InterPro" id="IPR001894">
    <property type="entry name" value="Cathelicidin-like"/>
</dbReference>
<keyword evidence="6" id="KW-0732">Signal</keyword>
<keyword evidence="8" id="KW-1185">Reference proteome</keyword>
<dbReference type="AlphaFoldDB" id="A0A8C3HQ32"/>
<dbReference type="GO" id="GO:0005615">
    <property type="term" value="C:extracellular space"/>
    <property type="evidence" value="ECO:0007669"/>
    <property type="project" value="TreeGrafter"/>
</dbReference>
<dbReference type="Proteomes" id="UP000694380">
    <property type="component" value="Unplaced"/>
</dbReference>
<dbReference type="GeneID" id="101951429"/>
<evidence type="ECO:0000313" key="8">
    <source>
        <dbReference type="Proteomes" id="UP000694380"/>
    </source>
</evidence>
<dbReference type="CDD" id="cd00042">
    <property type="entry name" value="CY"/>
    <property type="match status" value="1"/>
</dbReference>
<dbReference type="Pfam" id="PF00666">
    <property type="entry name" value="Cathelicidins"/>
    <property type="match status" value="1"/>
</dbReference>
<evidence type="ECO:0000256" key="2">
    <source>
        <dbReference type="ARBA" id="ARBA00005320"/>
    </source>
</evidence>
<evidence type="ECO:0000256" key="5">
    <source>
        <dbReference type="SAM" id="MobiDB-lite"/>
    </source>
</evidence>
<sequence length="175" mass="19425">MAVVLFLVALLASLGVSVTASSLLEAQLLSPRDVARSAVEAYNQETGTQAVFRLFKLKSFHKTQFDWGTHFSINFTIKETNCRKNMASYRLEDCRYRPNGITRDCSADVSVLDFVQEAPLTSVKCTQQQQQRAKKPSKKPKPKAQTVPKVTVQYFTSSFSTAALTAPEEDKGQPA</sequence>
<dbReference type="Gene3D" id="3.10.450.10">
    <property type="match status" value="1"/>
</dbReference>
<dbReference type="Ensembl" id="ENSCPBT00000025163.1">
    <property type="protein sequence ID" value="ENSCPBP00000021377.1"/>
    <property type="gene ID" value="ENSCPBG00000015365.1"/>
</dbReference>
<reference evidence="7" key="2">
    <citation type="submission" date="2025-09" db="UniProtKB">
        <authorList>
            <consortium name="Ensembl"/>
        </authorList>
    </citation>
    <scope>IDENTIFICATION</scope>
</reference>
<dbReference type="InterPro" id="IPR046350">
    <property type="entry name" value="Cystatin_sf"/>
</dbReference>